<dbReference type="Pfam" id="PF03551">
    <property type="entry name" value="PadR"/>
    <property type="match status" value="1"/>
</dbReference>
<feature type="domain" description="Transcription regulator PadR N-terminal" evidence="1">
    <location>
        <begin position="16"/>
        <end position="87"/>
    </location>
</feature>
<name>A0A5C8ZI44_9ACTN</name>
<dbReference type="InterPro" id="IPR036388">
    <property type="entry name" value="WH-like_DNA-bd_sf"/>
</dbReference>
<dbReference type="InterPro" id="IPR052509">
    <property type="entry name" value="Metal_resp_DNA-bind_regulator"/>
</dbReference>
<reference evidence="2 3" key="1">
    <citation type="submission" date="2019-07" db="EMBL/GenBank/DDBJ databases">
        <title>Quadrisphaera sp. strain DD2A genome sequencing and assembly.</title>
        <authorList>
            <person name="Kim I."/>
        </authorList>
    </citation>
    <scope>NUCLEOTIDE SEQUENCE [LARGE SCALE GENOMIC DNA]</scope>
    <source>
        <strain evidence="2 3">DD2A</strain>
    </source>
</reference>
<protein>
    <submittedName>
        <fullName evidence="2">PadR family transcriptional regulator</fullName>
    </submittedName>
</protein>
<sequence length="109" mass="12130">MDNQAEVLKGVLEGCVLQVIDRGETYGYEITSTLQELGFTGLVEGTVYAILLRLERNGLVSTDKRPSSSGPPRKFYALNDAGRQRLAAFWGTWDHVSTTIDHLREDSRA</sequence>
<keyword evidence="3" id="KW-1185">Reference proteome</keyword>
<evidence type="ECO:0000259" key="1">
    <source>
        <dbReference type="Pfam" id="PF03551"/>
    </source>
</evidence>
<evidence type="ECO:0000313" key="3">
    <source>
        <dbReference type="Proteomes" id="UP000321234"/>
    </source>
</evidence>
<evidence type="ECO:0000313" key="2">
    <source>
        <dbReference type="EMBL" id="TXR56586.1"/>
    </source>
</evidence>
<dbReference type="EMBL" id="VKAC01000004">
    <property type="protein sequence ID" value="TXR56586.1"/>
    <property type="molecule type" value="Genomic_DNA"/>
</dbReference>
<dbReference type="InterPro" id="IPR036390">
    <property type="entry name" value="WH_DNA-bd_sf"/>
</dbReference>
<dbReference type="RefSeq" id="WP_147925715.1">
    <property type="nucleotide sequence ID" value="NZ_VKAC01000004.1"/>
</dbReference>
<dbReference type="Gene3D" id="1.10.10.10">
    <property type="entry name" value="Winged helix-like DNA-binding domain superfamily/Winged helix DNA-binding domain"/>
    <property type="match status" value="1"/>
</dbReference>
<comment type="caution">
    <text evidence="2">The sequence shown here is derived from an EMBL/GenBank/DDBJ whole genome shotgun (WGS) entry which is preliminary data.</text>
</comment>
<dbReference type="InterPro" id="IPR005149">
    <property type="entry name" value="Tscrpt_reg_PadR_N"/>
</dbReference>
<dbReference type="OrthoDB" id="122286at2"/>
<dbReference type="AlphaFoldDB" id="A0A5C8ZI44"/>
<dbReference type="SUPFAM" id="SSF46785">
    <property type="entry name" value="Winged helix' DNA-binding domain"/>
    <property type="match status" value="1"/>
</dbReference>
<dbReference type="Proteomes" id="UP000321234">
    <property type="component" value="Unassembled WGS sequence"/>
</dbReference>
<organism evidence="2 3">
    <name type="scientific">Quadrisphaera setariae</name>
    <dbReference type="NCBI Taxonomy" id="2593304"/>
    <lineage>
        <taxon>Bacteria</taxon>
        <taxon>Bacillati</taxon>
        <taxon>Actinomycetota</taxon>
        <taxon>Actinomycetes</taxon>
        <taxon>Kineosporiales</taxon>
        <taxon>Kineosporiaceae</taxon>
        <taxon>Quadrisphaera</taxon>
    </lineage>
</organism>
<gene>
    <name evidence="2" type="ORF">FMM08_07300</name>
</gene>
<dbReference type="PANTHER" id="PTHR33169:SF14">
    <property type="entry name" value="TRANSCRIPTIONAL REGULATOR RV3488"/>
    <property type="match status" value="1"/>
</dbReference>
<proteinExistence type="predicted"/>
<dbReference type="PANTHER" id="PTHR33169">
    <property type="entry name" value="PADR-FAMILY TRANSCRIPTIONAL REGULATOR"/>
    <property type="match status" value="1"/>
</dbReference>
<accession>A0A5C8ZI44</accession>